<keyword evidence="1" id="KW-0472">Membrane</keyword>
<evidence type="ECO:0000256" key="1">
    <source>
        <dbReference type="SAM" id="Phobius"/>
    </source>
</evidence>
<keyword evidence="1" id="KW-1133">Transmembrane helix</keyword>
<dbReference type="EMBL" id="SAXH01000005">
    <property type="protein sequence ID" value="RWR47874.1"/>
    <property type="molecule type" value="Genomic_DNA"/>
</dbReference>
<evidence type="ECO:0000313" key="3">
    <source>
        <dbReference type="Proteomes" id="UP000285859"/>
    </source>
</evidence>
<accession>A0A443LFC1</accession>
<gene>
    <name evidence="2" type="ORF">EO246_05745</name>
</gene>
<keyword evidence="1" id="KW-0812">Transmembrane</keyword>
<feature type="transmembrane region" description="Helical" evidence="1">
    <location>
        <begin position="9"/>
        <end position="28"/>
    </location>
</feature>
<dbReference type="AlphaFoldDB" id="A0A443LFC1"/>
<proteinExistence type="predicted"/>
<organism evidence="2 3">
    <name type="scientific">Lactococcus lactis</name>
    <dbReference type="NCBI Taxonomy" id="1358"/>
    <lineage>
        <taxon>Bacteria</taxon>
        <taxon>Bacillati</taxon>
        <taxon>Bacillota</taxon>
        <taxon>Bacilli</taxon>
        <taxon>Lactobacillales</taxon>
        <taxon>Streptococcaceae</taxon>
        <taxon>Lactococcus</taxon>
    </lineage>
</organism>
<name>A0A443LFC1_9LACT</name>
<evidence type="ECO:0000313" key="2">
    <source>
        <dbReference type="EMBL" id="RWR47874.1"/>
    </source>
</evidence>
<dbReference type="Proteomes" id="UP000285859">
    <property type="component" value="Unassembled WGS sequence"/>
</dbReference>
<sequence length="102" mass="11946">MKKIELPRLFIFWSIVEFIVAGILYFKLPETIKINFGYILTSPVSQGNRAYIFTLPVVMFVSAIVFQALSRYYSPYLRYLLLVINVIVLLGTSFYLLQFLFM</sequence>
<reference evidence="2 3" key="1">
    <citation type="submission" date="2019-01" db="EMBL/GenBank/DDBJ databases">
        <title>Whole genome sequence of Lactococcus lactis isolated from cow milk.</title>
        <authorList>
            <person name="Sundararaman A."/>
            <person name="Tamang J.-P."/>
            <person name="Halami P."/>
        </authorList>
    </citation>
    <scope>NUCLEOTIDE SEQUENCE [LARGE SCALE GENOMIC DNA]</scope>
    <source>
        <strain evidence="2 3">C2D</strain>
    </source>
</reference>
<dbReference type="RefSeq" id="WP_057720826.1">
    <property type="nucleotide sequence ID" value="NZ_CP170449.1"/>
</dbReference>
<feature type="transmembrane region" description="Helical" evidence="1">
    <location>
        <begin position="76"/>
        <end position="97"/>
    </location>
</feature>
<feature type="transmembrane region" description="Helical" evidence="1">
    <location>
        <begin position="48"/>
        <end position="69"/>
    </location>
</feature>
<evidence type="ECO:0008006" key="4">
    <source>
        <dbReference type="Google" id="ProtNLM"/>
    </source>
</evidence>
<protein>
    <recommendedName>
        <fullName evidence="4">DUF1648 domain-containing protein</fullName>
    </recommendedName>
</protein>
<comment type="caution">
    <text evidence="2">The sequence shown here is derived from an EMBL/GenBank/DDBJ whole genome shotgun (WGS) entry which is preliminary data.</text>
</comment>